<proteinExistence type="predicted"/>
<dbReference type="SUPFAM" id="SSF57783">
    <property type="entry name" value="Zinc beta-ribbon"/>
    <property type="match status" value="2"/>
</dbReference>
<dbReference type="GO" id="GO:0005665">
    <property type="term" value="C:RNA polymerase II, core complex"/>
    <property type="evidence" value="ECO:0007669"/>
    <property type="project" value="TreeGrafter"/>
</dbReference>
<dbReference type="GO" id="GO:0003676">
    <property type="term" value="F:nucleic acid binding"/>
    <property type="evidence" value="ECO:0007669"/>
    <property type="project" value="InterPro"/>
</dbReference>
<keyword evidence="5" id="KW-0812">Transmembrane</keyword>
<feature type="transmembrane region" description="Helical" evidence="5">
    <location>
        <begin position="95"/>
        <end position="114"/>
    </location>
</feature>
<dbReference type="Proteomes" id="UP000734854">
    <property type="component" value="Unassembled WGS sequence"/>
</dbReference>
<evidence type="ECO:0000313" key="8">
    <source>
        <dbReference type="Proteomes" id="UP000734854"/>
    </source>
</evidence>
<evidence type="ECO:0000256" key="5">
    <source>
        <dbReference type="SAM" id="Phobius"/>
    </source>
</evidence>
<evidence type="ECO:0000256" key="3">
    <source>
        <dbReference type="ARBA" id="ARBA00022833"/>
    </source>
</evidence>
<protein>
    <recommendedName>
        <fullName evidence="6">TFIIS-type domain-containing protein</fullName>
    </recommendedName>
</protein>
<dbReference type="PANTHER" id="PTHR11239">
    <property type="entry name" value="DNA-DIRECTED RNA POLYMERASE"/>
    <property type="match status" value="1"/>
</dbReference>
<keyword evidence="5" id="KW-1133">Transmembrane helix</keyword>
<evidence type="ECO:0000256" key="4">
    <source>
        <dbReference type="PROSITE-ProRule" id="PRU00472"/>
    </source>
</evidence>
<dbReference type="GO" id="GO:0003899">
    <property type="term" value="F:DNA-directed RNA polymerase activity"/>
    <property type="evidence" value="ECO:0007669"/>
    <property type="project" value="InterPro"/>
</dbReference>
<dbReference type="GO" id="GO:0001193">
    <property type="term" value="P:maintenance of transcriptional fidelity during transcription elongation by RNA polymerase II"/>
    <property type="evidence" value="ECO:0007669"/>
    <property type="project" value="TreeGrafter"/>
</dbReference>
<organism evidence="7 8">
    <name type="scientific">Zingiber officinale</name>
    <name type="common">Ginger</name>
    <name type="synonym">Amomum zingiber</name>
    <dbReference type="NCBI Taxonomy" id="94328"/>
    <lineage>
        <taxon>Eukaryota</taxon>
        <taxon>Viridiplantae</taxon>
        <taxon>Streptophyta</taxon>
        <taxon>Embryophyta</taxon>
        <taxon>Tracheophyta</taxon>
        <taxon>Spermatophyta</taxon>
        <taxon>Magnoliopsida</taxon>
        <taxon>Liliopsida</taxon>
        <taxon>Zingiberales</taxon>
        <taxon>Zingiberaceae</taxon>
        <taxon>Zingiber</taxon>
    </lineage>
</organism>
<dbReference type="AlphaFoldDB" id="A0A8J5GY57"/>
<accession>A0A8J5GY57</accession>
<feature type="domain" description="TFIIS-type" evidence="6">
    <location>
        <begin position="73"/>
        <end position="166"/>
    </location>
</feature>
<comment type="caution">
    <text evidence="7">The sequence shown here is derived from an EMBL/GenBank/DDBJ whole genome shotgun (WGS) entry which is preliminary data.</text>
</comment>
<keyword evidence="3" id="KW-0862">Zinc</keyword>
<dbReference type="GO" id="GO:0008270">
    <property type="term" value="F:zinc ion binding"/>
    <property type="evidence" value="ECO:0007669"/>
    <property type="project" value="UniProtKB-KW"/>
</dbReference>
<dbReference type="GO" id="GO:0006283">
    <property type="term" value="P:transcription-coupled nucleotide-excision repair"/>
    <property type="evidence" value="ECO:0007669"/>
    <property type="project" value="TreeGrafter"/>
</dbReference>
<keyword evidence="8" id="KW-1185">Reference proteome</keyword>
<keyword evidence="1" id="KW-0479">Metal-binding</keyword>
<dbReference type="GO" id="GO:0006367">
    <property type="term" value="P:transcription initiation at RNA polymerase II promoter"/>
    <property type="evidence" value="ECO:0007669"/>
    <property type="project" value="TreeGrafter"/>
</dbReference>
<evidence type="ECO:0000256" key="1">
    <source>
        <dbReference type="ARBA" id="ARBA00022723"/>
    </source>
</evidence>
<dbReference type="Gene3D" id="2.20.25.10">
    <property type="match status" value="2"/>
</dbReference>
<evidence type="ECO:0000313" key="7">
    <source>
        <dbReference type="EMBL" id="KAG6512376.1"/>
    </source>
</evidence>
<dbReference type="PROSITE" id="PS51133">
    <property type="entry name" value="ZF_TFIIS_2"/>
    <property type="match status" value="1"/>
</dbReference>
<dbReference type="InterPro" id="IPR001222">
    <property type="entry name" value="Znf_TFIIS"/>
</dbReference>
<dbReference type="Pfam" id="PF01096">
    <property type="entry name" value="Zn_ribbon_TFIIS"/>
    <property type="match status" value="1"/>
</dbReference>
<feature type="transmembrane region" description="Helical" evidence="5">
    <location>
        <begin position="6"/>
        <end position="24"/>
    </location>
</feature>
<reference evidence="7 8" key="1">
    <citation type="submission" date="2020-08" db="EMBL/GenBank/DDBJ databases">
        <title>Plant Genome Project.</title>
        <authorList>
            <person name="Zhang R.-G."/>
        </authorList>
    </citation>
    <scope>NUCLEOTIDE SEQUENCE [LARGE SCALE GENOMIC DNA]</scope>
    <source>
        <tissue evidence="7">Rhizome</tissue>
    </source>
</reference>
<name>A0A8J5GY57_ZINOF</name>
<evidence type="ECO:0000256" key="2">
    <source>
        <dbReference type="ARBA" id="ARBA00022771"/>
    </source>
</evidence>
<dbReference type="PANTHER" id="PTHR11239:SF1">
    <property type="entry name" value="DNA-DIRECTED RNA POLYMERASE II SUBUNIT RPB9"/>
    <property type="match status" value="1"/>
</dbReference>
<evidence type="ECO:0000259" key="6">
    <source>
        <dbReference type="PROSITE" id="PS51133"/>
    </source>
</evidence>
<dbReference type="InterPro" id="IPR012164">
    <property type="entry name" value="Rpa12/Rpb9/Rpc10/TFS"/>
</dbReference>
<sequence length="168" mass="19795">MFHINLYHFFSSMYVALCKLYKIFNMFSFYLFFQMQEVADCNCVYRNVVHHSAGERTQILHDVASDPTLPRTKTMKCIQCNHPEVVFFQVIKCTIFLFLDFVCLNIGYLGAFVFKWSETSTEFHDSLAITVHFWFLWCNLQAAARGEEGMTLFFVCCNANCGHRWREN</sequence>
<keyword evidence="5" id="KW-0472">Membrane</keyword>
<keyword evidence="2 4" id="KW-0863">Zinc-finger</keyword>
<gene>
    <name evidence="7" type="ORF">ZIOFF_030487</name>
</gene>
<dbReference type="EMBL" id="JACMSC010000008">
    <property type="protein sequence ID" value="KAG6512376.1"/>
    <property type="molecule type" value="Genomic_DNA"/>
</dbReference>